<organism evidence="2 3">
    <name type="scientific">Nocardioides kongjuensis</name>
    <dbReference type="NCBI Taxonomy" id="349522"/>
    <lineage>
        <taxon>Bacteria</taxon>
        <taxon>Bacillati</taxon>
        <taxon>Actinomycetota</taxon>
        <taxon>Actinomycetes</taxon>
        <taxon>Propionibacteriales</taxon>
        <taxon>Nocardioidaceae</taxon>
        <taxon>Nocardioides</taxon>
    </lineage>
</organism>
<feature type="transmembrane region" description="Helical" evidence="1">
    <location>
        <begin position="148"/>
        <end position="171"/>
    </location>
</feature>
<keyword evidence="1" id="KW-0472">Membrane</keyword>
<comment type="caution">
    <text evidence="2">The sequence shown here is derived from an EMBL/GenBank/DDBJ whole genome shotgun (WGS) entry which is preliminary data.</text>
</comment>
<name>A0A852R969_9ACTN</name>
<accession>A0A852R969</accession>
<feature type="transmembrane region" description="Helical" evidence="1">
    <location>
        <begin position="119"/>
        <end position="136"/>
    </location>
</feature>
<evidence type="ECO:0000256" key="1">
    <source>
        <dbReference type="SAM" id="Phobius"/>
    </source>
</evidence>
<evidence type="ECO:0000313" key="3">
    <source>
        <dbReference type="Proteomes" id="UP000582231"/>
    </source>
</evidence>
<proteinExistence type="predicted"/>
<feature type="transmembrane region" description="Helical" evidence="1">
    <location>
        <begin position="230"/>
        <end position="251"/>
    </location>
</feature>
<feature type="transmembrane region" description="Helical" evidence="1">
    <location>
        <begin position="84"/>
        <end position="107"/>
    </location>
</feature>
<keyword evidence="1" id="KW-1133">Transmembrane helix</keyword>
<dbReference type="RefSeq" id="WP_179727689.1">
    <property type="nucleotide sequence ID" value="NZ_BAABEF010000001.1"/>
</dbReference>
<dbReference type="EMBL" id="JACCBF010000001">
    <property type="protein sequence ID" value="NYD31453.1"/>
    <property type="molecule type" value="Genomic_DNA"/>
</dbReference>
<evidence type="ECO:0000313" key="2">
    <source>
        <dbReference type="EMBL" id="NYD31453.1"/>
    </source>
</evidence>
<feature type="transmembrane region" description="Helical" evidence="1">
    <location>
        <begin position="37"/>
        <end position="64"/>
    </location>
</feature>
<reference evidence="2 3" key="1">
    <citation type="submission" date="2020-07" db="EMBL/GenBank/DDBJ databases">
        <title>Sequencing the genomes of 1000 actinobacteria strains.</title>
        <authorList>
            <person name="Klenk H.-P."/>
        </authorList>
    </citation>
    <scope>NUCLEOTIDE SEQUENCE [LARGE SCALE GENOMIC DNA]</scope>
    <source>
        <strain evidence="2 3">DSM 19082</strain>
    </source>
</reference>
<sequence length="252" mass="26121">MRRSPGALVPREAQVTVPGRPVGSPSYRAELLRTLRVVLVAGLLSGVAIGVLLRVAMLLLRLASPGSSGLVSDDGFEIGRVTPFGIYNLLAFGILLGCVGAAAYVAVAPFLVGPPPLRRLTVGITAMLLGGTAVIHDDGVDFTALDTGVAVELFLAVPLLSGLLVSSAVDLVDRCLDRWPRWLPVLTLVHPLMVVALGVVALVVAVLLPVRRALLAPVLASSGLTWTVRGIFALVPLAAAFGLALDLRAVLG</sequence>
<keyword evidence="1" id="KW-0812">Transmembrane</keyword>
<protein>
    <submittedName>
        <fullName evidence="2">Uncharacterized protein</fullName>
    </submittedName>
</protein>
<keyword evidence="3" id="KW-1185">Reference proteome</keyword>
<dbReference type="AlphaFoldDB" id="A0A852R969"/>
<feature type="transmembrane region" description="Helical" evidence="1">
    <location>
        <begin position="183"/>
        <end position="210"/>
    </location>
</feature>
<dbReference type="Proteomes" id="UP000582231">
    <property type="component" value="Unassembled WGS sequence"/>
</dbReference>
<gene>
    <name evidence="2" type="ORF">BJ958_002999</name>
</gene>